<dbReference type="AlphaFoldDB" id="A0A4C1W4F0"/>
<comment type="caution">
    <text evidence="1">The sequence shown here is derived from an EMBL/GenBank/DDBJ whole genome shotgun (WGS) entry which is preliminary data.</text>
</comment>
<sequence length="113" mass="12104">MSGGGAGGVARSRSAQTTMCVPDVLMFHDSRTIRPSAHGTRGCSVSSVRNMISIGDTDTRKILYDCWGRKRMKAFEYINDGASAPSAGATEIMHVDDVIASISKLSCIDIDYV</sequence>
<keyword evidence="2" id="KW-1185">Reference proteome</keyword>
<evidence type="ECO:0000313" key="2">
    <source>
        <dbReference type="Proteomes" id="UP000299102"/>
    </source>
</evidence>
<protein>
    <submittedName>
        <fullName evidence="1">Uncharacterized protein</fullName>
    </submittedName>
</protein>
<dbReference type="OrthoDB" id="8240057at2759"/>
<name>A0A4C1W4F0_EUMVA</name>
<accession>A0A4C1W4F0</accession>
<evidence type="ECO:0000313" key="1">
    <source>
        <dbReference type="EMBL" id="GBP44957.1"/>
    </source>
</evidence>
<dbReference type="EMBL" id="BGZK01000461">
    <property type="protein sequence ID" value="GBP44957.1"/>
    <property type="molecule type" value="Genomic_DNA"/>
</dbReference>
<proteinExistence type="predicted"/>
<reference evidence="1 2" key="1">
    <citation type="journal article" date="2019" name="Commun. Biol.">
        <title>The bagworm genome reveals a unique fibroin gene that provides high tensile strength.</title>
        <authorList>
            <person name="Kono N."/>
            <person name="Nakamura H."/>
            <person name="Ohtoshi R."/>
            <person name="Tomita M."/>
            <person name="Numata K."/>
            <person name="Arakawa K."/>
        </authorList>
    </citation>
    <scope>NUCLEOTIDE SEQUENCE [LARGE SCALE GENOMIC DNA]</scope>
</reference>
<gene>
    <name evidence="1" type="ORF">EVAR_84448_1</name>
</gene>
<dbReference type="Proteomes" id="UP000299102">
    <property type="component" value="Unassembled WGS sequence"/>
</dbReference>
<organism evidence="1 2">
    <name type="scientific">Eumeta variegata</name>
    <name type="common">Bagworm moth</name>
    <name type="synonym">Eumeta japonica</name>
    <dbReference type="NCBI Taxonomy" id="151549"/>
    <lineage>
        <taxon>Eukaryota</taxon>
        <taxon>Metazoa</taxon>
        <taxon>Ecdysozoa</taxon>
        <taxon>Arthropoda</taxon>
        <taxon>Hexapoda</taxon>
        <taxon>Insecta</taxon>
        <taxon>Pterygota</taxon>
        <taxon>Neoptera</taxon>
        <taxon>Endopterygota</taxon>
        <taxon>Lepidoptera</taxon>
        <taxon>Glossata</taxon>
        <taxon>Ditrysia</taxon>
        <taxon>Tineoidea</taxon>
        <taxon>Psychidae</taxon>
        <taxon>Oiketicinae</taxon>
        <taxon>Eumeta</taxon>
    </lineage>
</organism>